<dbReference type="Gene3D" id="3.40.50.1390">
    <property type="entry name" value="Resolvase, N-terminal catalytic domain"/>
    <property type="match status" value="1"/>
</dbReference>
<comment type="caution">
    <text evidence="2">The sequence shown here is derived from an EMBL/GenBank/DDBJ whole genome shotgun (WGS) entry which is preliminary data.</text>
</comment>
<dbReference type="Proteomes" id="UP001500426">
    <property type="component" value="Unassembled WGS sequence"/>
</dbReference>
<evidence type="ECO:0000313" key="3">
    <source>
        <dbReference type="Proteomes" id="UP001500426"/>
    </source>
</evidence>
<dbReference type="Pfam" id="PF00239">
    <property type="entry name" value="Resolvase"/>
    <property type="match status" value="1"/>
</dbReference>
<accession>A0ABP7V204</accession>
<feature type="domain" description="Resolvase/invertase-type recombinase catalytic" evidence="1">
    <location>
        <begin position="3"/>
        <end position="154"/>
    </location>
</feature>
<keyword evidence="3" id="KW-1185">Reference proteome</keyword>
<proteinExistence type="predicted"/>
<dbReference type="InterPro" id="IPR050639">
    <property type="entry name" value="SSR_resolvase"/>
</dbReference>
<evidence type="ECO:0000313" key="2">
    <source>
        <dbReference type="EMBL" id="GAA4057792.1"/>
    </source>
</evidence>
<protein>
    <submittedName>
        <fullName evidence="2">Recombinase family protein</fullName>
    </submittedName>
</protein>
<dbReference type="PANTHER" id="PTHR30461">
    <property type="entry name" value="DNA-INVERTASE FROM LAMBDOID PROPHAGE"/>
    <property type="match status" value="1"/>
</dbReference>
<dbReference type="InterPro" id="IPR036162">
    <property type="entry name" value="Resolvase-like_N_sf"/>
</dbReference>
<gene>
    <name evidence="2" type="ORF">GCM10022388_25680</name>
</gene>
<sequence length="214" mass="24408">MIKAVIYSRVSSEGNRQDTERQTKELIEYANKMGYELVGVYEEKVSGYKKNEDRPVFSKMLEVIERGNIDKVLVWELSRIGRSVIQSLQNIQLLTDKKVSIYIKNFNLETLNDDKTPNSLSMFMVQILFSVANMESQLTKSRMISGYRNHIKNGGKVGRKSGSIETEGETIQKHTDIVKLLKKKLTIRQIAGLTNKSTNTVLKVKGISEKLMMI</sequence>
<reference evidence="3" key="1">
    <citation type="journal article" date="2019" name="Int. J. Syst. Evol. Microbiol.">
        <title>The Global Catalogue of Microorganisms (GCM) 10K type strain sequencing project: providing services to taxonomists for standard genome sequencing and annotation.</title>
        <authorList>
            <consortium name="The Broad Institute Genomics Platform"/>
            <consortium name="The Broad Institute Genome Sequencing Center for Infectious Disease"/>
            <person name="Wu L."/>
            <person name="Ma J."/>
        </authorList>
    </citation>
    <scope>NUCLEOTIDE SEQUENCE [LARGE SCALE GENOMIC DNA]</scope>
    <source>
        <strain evidence="3">JCM 17068</strain>
    </source>
</reference>
<dbReference type="RefSeq" id="WP_345095239.1">
    <property type="nucleotide sequence ID" value="NZ_BAABCS010000021.1"/>
</dbReference>
<dbReference type="PROSITE" id="PS51736">
    <property type="entry name" value="RECOMBINASES_3"/>
    <property type="match status" value="1"/>
</dbReference>
<dbReference type="SUPFAM" id="SSF53041">
    <property type="entry name" value="Resolvase-like"/>
    <property type="match status" value="1"/>
</dbReference>
<dbReference type="InterPro" id="IPR006119">
    <property type="entry name" value="Resolv_N"/>
</dbReference>
<dbReference type="EMBL" id="BAABCS010000021">
    <property type="protein sequence ID" value="GAA4057792.1"/>
    <property type="molecule type" value="Genomic_DNA"/>
</dbReference>
<evidence type="ECO:0000259" key="1">
    <source>
        <dbReference type="PROSITE" id="PS51736"/>
    </source>
</evidence>
<dbReference type="SMART" id="SM00857">
    <property type="entry name" value="Resolvase"/>
    <property type="match status" value="1"/>
</dbReference>
<dbReference type="CDD" id="cd00338">
    <property type="entry name" value="Ser_Recombinase"/>
    <property type="match status" value="1"/>
</dbReference>
<organism evidence="2 3">
    <name type="scientific">Flavobacterium chungnamense</name>
    <dbReference type="NCBI Taxonomy" id="706182"/>
    <lineage>
        <taxon>Bacteria</taxon>
        <taxon>Pseudomonadati</taxon>
        <taxon>Bacteroidota</taxon>
        <taxon>Flavobacteriia</taxon>
        <taxon>Flavobacteriales</taxon>
        <taxon>Flavobacteriaceae</taxon>
        <taxon>Flavobacterium</taxon>
    </lineage>
</organism>
<name>A0ABP7V204_9FLAO</name>
<dbReference type="PANTHER" id="PTHR30461:SF19">
    <property type="entry name" value="SITE-SPECIFIC RECOMBINASE RESOLVASE FAMILY"/>
    <property type="match status" value="1"/>
</dbReference>